<dbReference type="EMBL" id="QQAZ01000003">
    <property type="protein sequence ID" value="RDI53194.1"/>
    <property type="molecule type" value="Genomic_DNA"/>
</dbReference>
<keyword evidence="5" id="KW-1185">Reference proteome</keyword>
<evidence type="ECO:0000313" key="5">
    <source>
        <dbReference type="Proteomes" id="UP000255355"/>
    </source>
</evidence>
<evidence type="ECO:0000313" key="4">
    <source>
        <dbReference type="EMBL" id="RDI53194.1"/>
    </source>
</evidence>
<dbReference type="InterPro" id="IPR058489">
    <property type="entry name" value="DUF8176"/>
</dbReference>
<evidence type="ECO:0000259" key="3">
    <source>
        <dbReference type="Pfam" id="PF26527"/>
    </source>
</evidence>
<feature type="region of interest" description="Disordered" evidence="1">
    <location>
        <begin position="1"/>
        <end position="69"/>
    </location>
</feature>
<feature type="compositionally biased region" description="Basic and acidic residues" evidence="1">
    <location>
        <begin position="9"/>
        <end position="26"/>
    </location>
</feature>
<keyword evidence="2" id="KW-0472">Membrane</keyword>
<organism evidence="4 5">
    <name type="scientific">Nocardia mexicana</name>
    <dbReference type="NCBI Taxonomy" id="279262"/>
    <lineage>
        <taxon>Bacteria</taxon>
        <taxon>Bacillati</taxon>
        <taxon>Actinomycetota</taxon>
        <taxon>Actinomycetes</taxon>
        <taxon>Mycobacteriales</taxon>
        <taxon>Nocardiaceae</taxon>
        <taxon>Nocardia</taxon>
    </lineage>
</organism>
<dbReference type="Pfam" id="PF26527">
    <property type="entry name" value="DUF8176"/>
    <property type="match status" value="1"/>
</dbReference>
<sequence length="265" mass="27742">MRARGLSRGKGEKLVGSDSGRSDMPVRADSGLPPNSGFGPPLGPPDWLTRDVPPAQPNTAWQPLSPAEPGLALDPDMVQRALGSPARKARGAKRGPRRMLVLLALVLVAAVAALGAFLVSVTGGTAGAPVPVAAAPVPAPAGQACEAERRDSLTSGNGPGDTVSGAGAILGFEHAYYTQRNGRAAQTFVAPDTVNVASAELLQQAIDAEIPVGTTHCVRIVERLPEWFDVDIEEHRPTGAVAVYKQSMRTVVRDGHTVIYEIRDR</sequence>
<keyword evidence="2" id="KW-0812">Transmembrane</keyword>
<feature type="transmembrane region" description="Helical" evidence="2">
    <location>
        <begin position="100"/>
        <end position="121"/>
    </location>
</feature>
<keyword evidence="2" id="KW-1133">Transmembrane helix</keyword>
<name>A0A370HAW1_9NOCA</name>
<dbReference type="AlphaFoldDB" id="A0A370HAW1"/>
<dbReference type="OrthoDB" id="4382015at2"/>
<protein>
    <recommendedName>
        <fullName evidence="3">DUF8176 domain-containing protein</fullName>
    </recommendedName>
</protein>
<accession>A0A370HAW1</accession>
<evidence type="ECO:0000256" key="1">
    <source>
        <dbReference type="SAM" id="MobiDB-lite"/>
    </source>
</evidence>
<dbReference type="Proteomes" id="UP000255355">
    <property type="component" value="Unassembled WGS sequence"/>
</dbReference>
<dbReference type="RefSeq" id="WP_068012773.1">
    <property type="nucleotide sequence ID" value="NZ_QQAZ01000003.1"/>
</dbReference>
<evidence type="ECO:0000256" key="2">
    <source>
        <dbReference type="SAM" id="Phobius"/>
    </source>
</evidence>
<feature type="domain" description="DUF8176" evidence="3">
    <location>
        <begin position="143"/>
        <end position="262"/>
    </location>
</feature>
<reference evidence="4 5" key="1">
    <citation type="submission" date="2018-07" db="EMBL/GenBank/DDBJ databases">
        <title>Genomic Encyclopedia of Type Strains, Phase IV (KMG-IV): sequencing the most valuable type-strain genomes for metagenomic binning, comparative biology and taxonomic classification.</title>
        <authorList>
            <person name="Goeker M."/>
        </authorList>
    </citation>
    <scope>NUCLEOTIDE SEQUENCE [LARGE SCALE GENOMIC DNA]</scope>
    <source>
        <strain evidence="4 5">DSM 44952</strain>
    </source>
</reference>
<comment type="caution">
    <text evidence="4">The sequence shown here is derived from an EMBL/GenBank/DDBJ whole genome shotgun (WGS) entry which is preliminary data.</text>
</comment>
<proteinExistence type="predicted"/>
<gene>
    <name evidence="4" type="ORF">DFR68_103582</name>
</gene>